<evidence type="ECO:0000256" key="1">
    <source>
        <dbReference type="SAM" id="Phobius"/>
    </source>
</evidence>
<feature type="transmembrane region" description="Helical" evidence="1">
    <location>
        <begin position="30"/>
        <end position="47"/>
    </location>
</feature>
<reference evidence="2 3" key="1">
    <citation type="submission" date="2016-11" db="EMBL/GenBank/DDBJ databases">
        <authorList>
            <person name="Jaros S."/>
            <person name="Januszkiewicz K."/>
            <person name="Wedrychowicz H."/>
        </authorList>
    </citation>
    <scope>NUCLEOTIDE SEQUENCE [LARGE SCALE GENOMIC DNA]</scope>
    <source>
        <strain evidence="2 3">IBRC-M 10683</strain>
    </source>
</reference>
<dbReference type="Proteomes" id="UP000183988">
    <property type="component" value="Unassembled WGS sequence"/>
</dbReference>
<organism evidence="2 3">
    <name type="scientific">Ornithinibacillus halophilus</name>
    <dbReference type="NCBI Taxonomy" id="930117"/>
    <lineage>
        <taxon>Bacteria</taxon>
        <taxon>Bacillati</taxon>
        <taxon>Bacillota</taxon>
        <taxon>Bacilli</taxon>
        <taxon>Bacillales</taxon>
        <taxon>Bacillaceae</taxon>
        <taxon>Ornithinibacillus</taxon>
    </lineage>
</organism>
<dbReference type="OrthoDB" id="2705056at2"/>
<evidence type="ECO:0000313" key="3">
    <source>
        <dbReference type="Proteomes" id="UP000183988"/>
    </source>
</evidence>
<name>A0A1M5GXD2_9BACI</name>
<gene>
    <name evidence="2" type="ORF">SAMN05216225_10156</name>
</gene>
<dbReference type="AlphaFoldDB" id="A0A1M5GXD2"/>
<keyword evidence="1" id="KW-0472">Membrane</keyword>
<dbReference type="RefSeq" id="WP_072889818.1">
    <property type="nucleotide sequence ID" value="NZ_FQVW01000015.1"/>
</dbReference>
<sequence>MKRYLTAIFLVISALILIIGLQFDLQWSGIVTWGLTSISLVFAAYYTKYIPDKNNDKEPKN</sequence>
<dbReference type="EMBL" id="FQVW01000015">
    <property type="protein sequence ID" value="SHG08381.1"/>
    <property type="molecule type" value="Genomic_DNA"/>
</dbReference>
<protein>
    <submittedName>
        <fullName evidence="2">Uncharacterized protein</fullName>
    </submittedName>
</protein>
<keyword evidence="3" id="KW-1185">Reference proteome</keyword>
<keyword evidence="1" id="KW-1133">Transmembrane helix</keyword>
<accession>A0A1M5GXD2</accession>
<proteinExistence type="predicted"/>
<keyword evidence="1" id="KW-0812">Transmembrane</keyword>
<evidence type="ECO:0000313" key="2">
    <source>
        <dbReference type="EMBL" id="SHG08381.1"/>
    </source>
</evidence>